<dbReference type="Gene3D" id="3.40.50.150">
    <property type="entry name" value="Vaccinia Virus protein VP39"/>
    <property type="match status" value="1"/>
</dbReference>
<dbReference type="EMBL" id="JBBLXS010000191">
    <property type="protein sequence ID" value="MEK0186203.1"/>
    <property type="molecule type" value="Genomic_DNA"/>
</dbReference>
<comment type="function">
    <text evidence="4">Methylates the class 1 translation termination release factors RF1/PrfA and RF2/PrfB on the glutamine residue of the universally conserved GGQ motif.</text>
</comment>
<dbReference type="InterPro" id="IPR052663">
    <property type="entry name" value="RF_glutamine_MTase_cyano"/>
</dbReference>
<feature type="domain" description="Methyltransferase" evidence="6">
    <location>
        <begin position="150"/>
        <end position="216"/>
    </location>
</feature>
<sequence>MFVSGLELWQWIDRAKVEAIASDVSLTELEWLLQELTSLDKLALRLESFKDSPKIQSNLSLAELDQLWKRRLQERVPVQYLTGTTYWRDFSLKVTPAVLIPRPETELLIDLVVEAIQSRLEAENTNPKSTPTHPGRARGHRPYSRGGEFSKSNWVDLGTGSGAIAIGLASVLTNSTIYAVDFSTAALAVAQQNADNCGFGDRIKFDRGSWWEPLEFLKGQVSGMISNPPYIPSSTVLTLQPEVTKHEPHLALDGGLDGLDCIRHLAATAPDYLESGGVWLVEMMAGQAEAVVEILESQGSYCDVQIFADLAGIERFALAYRR</sequence>
<reference evidence="7 8" key="1">
    <citation type="journal article" date="2020" name="Harmful Algae">
        <title>Molecular and morphological characterization of a novel dihydroanatoxin-a producing Microcoleus species (cyanobacteria) from the Russian River, California, USA.</title>
        <authorList>
            <person name="Conklin K.Y."/>
            <person name="Stancheva R."/>
            <person name="Otten T.G."/>
            <person name="Fadness R."/>
            <person name="Boyer G.L."/>
            <person name="Read B."/>
            <person name="Zhang X."/>
            <person name="Sheath R.G."/>
        </authorList>
    </citation>
    <scope>NUCLEOTIDE SEQUENCE [LARGE SCALE GENOMIC DNA]</scope>
    <source>
        <strain evidence="7 8">PTRS2</strain>
    </source>
</reference>
<feature type="binding site" evidence="4">
    <location>
        <begin position="227"/>
        <end position="230"/>
    </location>
    <ligand>
        <name>substrate</name>
    </ligand>
</feature>
<dbReference type="Proteomes" id="UP001384579">
    <property type="component" value="Unassembled WGS sequence"/>
</dbReference>
<name>A0ABU8YPQ2_9CYAN</name>
<dbReference type="InterPro" id="IPR002052">
    <property type="entry name" value="DNA_methylase_N6_adenine_CS"/>
</dbReference>
<dbReference type="Pfam" id="PF13847">
    <property type="entry name" value="Methyltransf_31"/>
    <property type="match status" value="1"/>
</dbReference>
<organism evidence="7 8">
    <name type="scientific">Microcoleus anatoxicus PTRS2</name>
    <dbReference type="NCBI Taxonomy" id="2705321"/>
    <lineage>
        <taxon>Bacteria</taxon>
        <taxon>Bacillati</taxon>
        <taxon>Cyanobacteriota</taxon>
        <taxon>Cyanophyceae</taxon>
        <taxon>Oscillatoriophycideae</taxon>
        <taxon>Oscillatoriales</taxon>
        <taxon>Microcoleaceae</taxon>
        <taxon>Microcoleus</taxon>
        <taxon>Microcoleus anatoxicus</taxon>
    </lineage>
</organism>
<keyword evidence="8" id="KW-1185">Reference proteome</keyword>
<protein>
    <recommendedName>
        <fullName evidence="4">Release factor glutamine methyltransferase</fullName>
        <shortName evidence="4">RF MTase</shortName>
        <ecNumber evidence="4">2.1.1.297</ecNumber>
    </recommendedName>
    <alternativeName>
        <fullName evidence="4">N5-glutamine methyltransferase PrmC</fullName>
    </alternativeName>
    <alternativeName>
        <fullName evidence="4">Protein-(glutamine-N5) MTase PrmC</fullName>
    </alternativeName>
    <alternativeName>
        <fullName evidence="4">Protein-glutamine N-methyltransferase PrmC</fullName>
    </alternativeName>
</protein>
<dbReference type="SUPFAM" id="SSF53335">
    <property type="entry name" value="S-adenosyl-L-methionine-dependent methyltransferases"/>
    <property type="match status" value="1"/>
</dbReference>
<keyword evidence="3 4" id="KW-0949">S-adenosyl-L-methionine</keyword>
<dbReference type="NCBIfam" id="TIGR03534">
    <property type="entry name" value="RF_mod_PrmC"/>
    <property type="match status" value="1"/>
</dbReference>
<dbReference type="NCBIfam" id="TIGR00536">
    <property type="entry name" value="hemK_fam"/>
    <property type="match status" value="1"/>
</dbReference>
<dbReference type="PANTHER" id="PTHR47441">
    <property type="match status" value="1"/>
</dbReference>
<dbReference type="CDD" id="cd02440">
    <property type="entry name" value="AdoMet_MTases"/>
    <property type="match status" value="1"/>
</dbReference>
<evidence type="ECO:0000313" key="7">
    <source>
        <dbReference type="EMBL" id="MEK0186203.1"/>
    </source>
</evidence>
<dbReference type="Gene3D" id="1.10.8.10">
    <property type="entry name" value="DNA helicase RuvA subunit, C-terminal domain"/>
    <property type="match status" value="1"/>
</dbReference>
<evidence type="ECO:0000256" key="1">
    <source>
        <dbReference type="ARBA" id="ARBA00022603"/>
    </source>
</evidence>
<evidence type="ECO:0000256" key="5">
    <source>
        <dbReference type="SAM" id="MobiDB-lite"/>
    </source>
</evidence>
<feature type="binding site" evidence="4">
    <location>
        <position position="210"/>
    </location>
    <ligand>
        <name>S-adenosyl-L-methionine</name>
        <dbReference type="ChEBI" id="CHEBI:59789"/>
    </ligand>
</feature>
<feature type="binding site" evidence="4">
    <location>
        <begin position="158"/>
        <end position="162"/>
    </location>
    <ligand>
        <name>S-adenosyl-L-methionine</name>
        <dbReference type="ChEBI" id="CHEBI:59789"/>
    </ligand>
</feature>
<feature type="binding site" evidence="4">
    <location>
        <position position="181"/>
    </location>
    <ligand>
        <name>S-adenosyl-L-methionine</name>
        <dbReference type="ChEBI" id="CHEBI:59789"/>
    </ligand>
</feature>
<evidence type="ECO:0000259" key="6">
    <source>
        <dbReference type="Pfam" id="PF13847"/>
    </source>
</evidence>
<comment type="caution">
    <text evidence="7">The sequence shown here is derived from an EMBL/GenBank/DDBJ whole genome shotgun (WGS) entry which is preliminary data.</text>
</comment>
<keyword evidence="2 4" id="KW-0808">Transferase</keyword>
<dbReference type="InterPro" id="IPR019874">
    <property type="entry name" value="RF_methyltr_PrmC"/>
</dbReference>
<dbReference type="EC" id="2.1.1.297" evidence="4"/>
<feature type="binding site" evidence="4">
    <location>
        <position position="227"/>
    </location>
    <ligand>
        <name>S-adenosyl-L-methionine</name>
        <dbReference type="ChEBI" id="CHEBI:59789"/>
    </ligand>
</feature>
<proteinExistence type="inferred from homology"/>
<keyword evidence="1 4" id="KW-0489">Methyltransferase</keyword>
<comment type="similarity">
    <text evidence="4">Belongs to the protein N5-glutamine methyltransferase family. PrmC subfamily.</text>
</comment>
<dbReference type="PANTHER" id="PTHR47441:SF3">
    <property type="entry name" value="RELEASE FACTOR GLUTAMINE METHYLTRANSFERASE"/>
    <property type="match status" value="1"/>
</dbReference>
<evidence type="ECO:0000313" key="8">
    <source>
        <dbReference type="Proteomes" id="UP001384579"/>
    </source>
</evidence>
<evidence type="ECO:0000256" key="3">
    <source>
        <dbReference type="ARBA" id="ARBA00022691"/>
    </source>
</evidence>
<dbReference type="HAMAP" id="MF_02126">
    <property type="entry name" value="RF_methyltr_PrmC"/>
    <property type="match status" value="1"/>
</dbReference>
<dbReference type="GO" id="GO:0032259">
    <property type="term" value="P:methylation"/>
    <property type="evidence" value="ECO:0007669"/>
    <property type="project" value="UniProtKB-KW"/>
</dbReference>
<evidence type="ECO:0000256" key="4">
    <source>
        <dbReference type="HAMAP-Rule" id="MF_02126"/>
    </source>
</evidence>
<dbReference type="PROSITE" id="PS00092">
    <property type="entry name" value="N6_MTASE"/>
    <property type="match status" value="1"/>
</dbReference>
<dbReference type="InterPro" id="IPR025714">
    <property type="entry name" value="Methyltranfer_dom"/>
</dbReference>
<comment type="catalytic activity">
    <reaction evidence="4">
        <text>L-glutaminyl-[peptide chain release factor] + S-adenosyl-L-methionine = N(5)-methyl-L-glutaminyl-[peptide chain release factor] + S-adenosyl-L-homocysteine + H(+)</text>
        <dbReference type="Rhea" id="RHEA:42896"/>
        <dbReference type="Rhea" id="RHEA-COMP:10271"/>
        <dbReference type="Rhea" id="RHEA-COMP:10272"/>
        <dbReference type="ChEBI" id="CHEBI:15378"/>
        <dbReference type="ChEBI" id="CHEBI:30011"/>
        <dbReference type="ChEBI" id="CHEBI:57856"/>
        <dbReference type="ChEBI" id="CHEBI:59789"/>
        <dbReference type="ChEBI" id="CHEBI:61891"/>
        <dbReference type="EC" id="2.1.1.297"/>
    </reaction>
</comment>
<dbReference type="InterPro" id="IPR029063">
    <property type="entry name" value="SAM-dependent_MTases_sf"/>
</dbReference>
<dbReference type="RefSeq" id="WP_340519522.1">
    <property type="nucleotide sequence ID" value="NZ_JBBLXS010000191.1"/>
</dbReference>
<feature type="compositionally biased region" description="Polar residues" evidence="5">
    <location>
        <begin position="123"/>
        <end position="132"/>
    </location>
</feature>
<dbReference type="GO" id="GO:0102559">
    <property type="term" value="F:peptide chain release factor N(5)-glutamine methyltransferase activity"/>
    <property type="evidence" value="ECO:0007669"/>
    <property type="project" value="UniProtKB-EC"/>
</dbReference>
<feature type="region of interest" description="Disordered" evidence="5">
    <location>
        <begin position="122"/>
        <end position="143"/>
    </location>
</feature>
<gene>
    <name evidence="4 7" type="primary">prmC</name>
    <name evidence="7" type="ORF">WMG39_15290</name>
</gene>
<evidence type="ECO:0000256" key="2">
    <source>
        <dbReference type="ARBA" id="ARBA00022679"/>
    </source>
</evidence>
<accession>A0ABU8YPQ2</accession>
<dbReference type="InterPro" id="IPR004556">
    <property type="entry name" value="HemK-like"/>
</dbReference>